<dbReference type="Proteomes" id="UP000275256">
    <property type="component" value="Unassembled WGS sequence"/>
</dbReference>
<organism evidence="1 2">
    <name type="scientific">Tessaracoccus antarcticus</name>
    <dbReference type="NCBI Taxonomy" id="2479848"/>
    <lineage>
        <taxon>Bacteria</taxon>
        <taxon>Bacillati</taxon>
        <taxon>Actinomycetota</taxon>
        <taxon>Actinomycetes</taxon>
        <taxon>Propionibacteriales</taxon>
        <taxon>Propionibacteriaceae</taxon>
        <taxon>Tessaracoccus</taxon>
    </lineage>
</organism>
<proteinExistence type="predicted"/>
<dbReference type="EMBL" id="REFW01000001">
    <property type="protein sequence ID" value="RMB61462.1"/>
    <property type="molecule type" value="Genomic_DNA"/>
</dbReference>
<accession>A0A3M0GFJ6</accession>
<evidence type="ECO:0000313" key="1">
    <source>
        <dbReference type="EMBL" id="RMB61462.1"/>
    </source>
</evidence>
<keyword evidence="2" id="KW-1185">Reference proteome</keyword>
<sequence length="103" mass="11361">MSHLVGTGRAIVAVPFGWPLRDPVNQPSDHANKILWIARTHAAPLSIIATEQATGETVTKELPEGPGPSIVDMPRAGCWRFALHWGDQRDEIFIRYYGKSTSP</sequence>
<dbReference type="AlphaFoldDB" id="A0A3M0GFJ6"/>
<comment type="caution">
    <text evidence="1">The sequence shown here is derived from an EMBL/GenBank/DDBJ whole genome shotgun (WGS) entry which is preliminary data.</text>
</comment>
<name>A0A3M0GFJ6_9ACTN</name>
<evidence type="ECO:0000313" key="2">
    <source>
        <dbReference type="Proteomes" id="UP000275256"/>
    </source>
</evidence>
<protein>
    <submittedName>
        <fullName evidence="1">Uncharacterized protein</fullName>
    </submittedName>
</protein>
<gene>
    <name evidence="1" type="ORF">EAX62_02095</name>
</gene>
<reference evidence="1 2" key="1">
    <citation type="submission" date="2018-10" db="EMBL/GenBank/DDBJ databases">
        <title>Tessaracoccus antarcticuss sp. nov., isolated from sediment.</title>
        <authorList>
            <person name="Zhou L.Y."/>
            <person name="Du Z.J."/>
        </authorList>
    </citation>
    <scope>NUCLEOTIDE SEQUENCE [LARGE SCALE GENOMIC DNA]</scope>
    <source>
        <strain evidence="1 2">JDX10</strain>
    </source>
</reference>